<proteinExistence type="predicted"/>
<evidence type="ECO:0000313" key="1">
    <source>
        <dbReference type="EMBL" id="JAH59348.1"/>
    </source>
</evidence>
<reference evidence="1" key="1">
    <citation type="submission" date="2014-11" db="EMBL/GenBank/DDBJ databases">
        <authorList>
            <person name="Amaro Gonzalez C."/>
        </authorList>
    </citation>
    <scope>NUCLEOTIDE SEQUENCE</scope>
</reference>
<dbReference type="EMBL" id="GBXM01049229">
    <property type="protein sequence ID" value="JAH59348.1"/>
    <property type="molecule type" value="Transcribed_RNA"/>
</dbReference>
<sequence length="59" mass="6459">MIFIGGNVIQKSRKTRISHYTTYKIKDASSEGRALIAGEKPSTCSNYAPDPFLLINAKG</sequence>
<protein>
    <submittedName>
        <fullName evidence="1">Uncharacterized protein</fullName>
    </submittedName>
</protein>
<dbReference type="AlphaFoldDB" id="A0A0E9U328"/>
<organism evidence="1">
    <name type="scientific">Anguilla anguilla</name>
    <name type="common">European freshwater eel</name>
    <name type="synonym">Muraena anguilla</name>
    <dbReference type="NCBI Taxonomy" id="7936"/>
    <lineage>
        <taxon>Eukaryota</taxon>
        <taxon>Metazoa</taxon>
        <taxon>Chordata</taxon>
        <taxon>Craniata</taxon>
        <taxon>Vertebrata</taxon>
        <taxon>Euteleostomi</taxon>
        <taxon>Actinopterygii</taxon>
        <taxon>Neopterygii</taxon>
        <taxon>Teleostei</taxon>
        <taxon>Anguilliformes</taxon>
        <taxon>Anguillidae</taxon>
        <taxon>Anguilla</taxon>
    </lineage>
</organism>
<name>A0A0E9U328_ANGAN</name>
<accession>A0A0E9U328</accession>
<reference evidence="1" key="2">
    <citation type="journal article" date="2015" name="Fish Shellfish Immunol.">
        <title>Early steps in the European eel (Anguilla anguilla)-Vibrio vulnificus interaction in the gills: Role of the RtxA13 toxin.</title>
        <authorList>
            <person name="Callol A."/>
            <person name="Pajuelo D."/>
            <person name="Ebbesson L."/>
            <person name="Teles M."/>
            <person name="MacKenzie S."/>
            <person name="Amaro C."/>
        </authorList>
    </citation>
    <scope>NUCLEOTIDE SEQUENCE</scope>
</reference>